<dbReference type="EMBL" id="KE345859">
    <property type="protein sequence ID" value="EXC19387.1"/>
    <property type="molecule type" value="Genomic_DNA"/>
</dbReference>
<name>W9S7J9_9ROSA</name>
<organism evidence="2 3">
    <name type="scientific">Morus notabilis</name>
    <dbReference type="NCBI Taxonomy" id="981085"/>
    <lineage>
        <taxon>Eukaryota</taxon>
        <taxon>Viridiplantae</taxon>
        <taxon>Streptophyta</taxon>
        <taxon>Embryophyta</taxon>
        <taxon>Tracheophyta</taxon>
        <taxon>Spermatophyta</taxon>
        <taxon>Magnoliopsida</taxon>
        <taxon>eudicotyledons</taxon>
        <taxon>Gunneridae</taxon>
        <taxon>Pentapetalae</taxon>
        <taxon>rosids</taxon>
        <taxon>fabids</taxon>
        <taxon>Rosales</taxon>
        <taxon>Moraceae</taxon>
        <taxon>Moreae</taxon>
        <taxon>Morus</taxon>
    </lineage>
</organism>
<dbReference type="PANTHER" id="PTHR12271">
    <property type="entry name" value="POLY A POLYMERASE CID PAP -RELATED"/>
    <property type="match status" value="1"/>
</dbReference>
<dbReference type="STRING" id="981085.W9S7J9"/>
<dbReference type="Pfam" id="PF22600">
    <property type="entry name" value="MTPAP-like_central"/>
    <property type="match status" value="1"/>
</dbReference>
<proteinExistence type="predicted"/>
<protein>
    <recommendedName>
        <fullName evidence="1">Poly(A) RNA polymerase mitochondrial-like central palm domain-containing protein</fullName>
    </recommendedName>
</protein>
<dbReference type="InterPro" id="IPR043519">
    <property type="entry name" value="NT_sf"/>
</dbReference>
<keyword evidence="3" id="KW-1185">Reference proteome</keyword>
<dbReference type="InterPro" id="IPR054708">
    <property type="entry name" value="MTPAP-like_central"/>
</dbReference>
<dbReference type="GO" id="GO:0050265">
    <property type="term" value="F:RNA uridylyltransferase activity"/>
    <property type="evidence" value="ECO:0007669"/>
    <property type="project" value="TreeGrafter"/>
</dbReference>
<dbReference type="AlphaFoldDB" id="W9S7J9"/>
<evidence type="ECO:0000313" key="2">
    <source>
        <dbReference type="EMBL" id="EXC19387.1"/>
    </source>
</evidence>
<evidence type="ECO:0000313" key="3">
    <source>
        <dbReference type="Proteomes" id="UP000030645"/>
    </source>
</evidence>
<dbReference type="CDD" id="cd05402">
    <property type="entry name" value="NT_PAP_TUTase"/>
    <property type="match status" value="1"/>
</dbReference>
<dbReference type="eggNOG" id="KOG2277">
    <property type="taxonomic scope" value="Eukaryota"/>
</dbReference>
<dbReference type="Gene3D" id="1.10.1410.10">
    <property type="match status" value="1"/>
</dbReference>
<accession>W9S7J9</accession>
<feature type="domain" description="Poly(A) RNA polymerase mitochondrial-like central palm" evidence="1">
    <location>
        <begin position="13"/>
        <end position="149"/>
    </location>
</feature>
<dbReference type="Gene3D" id="3.30.460.10">
    <property type="entry name" value="Beta Polymerase, domain 2"/>
    <property type="match status" value="1"/>
</dbReference>
<dbReference type="SUPFAM" id="SSF81301">
    <property type="entry name" value="Nucleotidyltransferase"/>
    <property type="match status" value="1"/>
</dbReference>
<gene>
    <name evidence="2" type="ORF">L484_010404</name>
</gene>
<dbReference type="SUPFAM" id="SSF81631">
    <property type="entry name" value="PAP/OAS1 substrate-binding domain"/>
    <property type="match status" value="1"/>
</dbReference>
<sequence>MSGKGVLEHTLKEILVVLKPISNDWLARFQIINEIRGVVGSLESLKGGASATVEPFGSFLTNLFTRRGDLDISIEINNGLLVPSSGKLRKLIVLRDLMKTMRERGGWNKFQFVPSARIPVLKVESNIRNIICDISVDNLRGQMKCKIVRWICEIDPRFRDMILLVKEWAKVHNINDSKAGTLSSYSLTLLVIFHFQTCQPPIFPPLKDIFPGNVSDYLTGLRADTERHIAETCAENIFKFKSDRQRAVNQSSLSELYISFFAKIEDPLARSENSAGGVKIGQLIRISEAFESTRDRFMSANLKPSSILDMLVQQQTFQSVDPRHNASGYQPSRPQRQTTDLSSILDILVRQQIFQSVEPRHNTGGYQPSHPQWQTTEDLYLRNAWSIGGNYQPSQPHAGQMDTQVQSLLQDKILQSLYCDSTTAGPCVPTYHDQASKCEDQDLGDGTCYGLSRIK</sequence>
<dbReference type="GO" id="GO:0031123">
    <property type="term" value="P:RNA 3'-end processing"/>
    <property type="evidence" value="ECO:0007669"/>
    <property type="project" value="TreeGrafter"/>
</dbReference>
<dbReference type="PANTHER" id="PTHR12271:SF123">
    <property type="entry name" value="PROTEIN HESO1"/>
    <property type="match status" value="1"/>
</dbReference>
<evidence type="ECO:0000259" key="1">
    <source>
        <dbReference type="Pfam" id="PF22600"/>
    </source>
</evidence>
<reference evidence="3" key="1">
    <citation type="submission" date="2013-01" db="EMBL/GenBank/DDBJ databases">
        <title>Draft Genome Sequence of a Mulberry Tree, Morus notabilis C.K. Schneid.</title>
        <authorList>
            <person name="He N."/>
            <person name="Zhao S."/>
        </authorList>
    </citation>
    <scope>NUCLEOTIDE SEQUENCE</scope>
</reference>
<dbReference type="Proteomes" id="UP000030645">
    <property type="component" value="Unassembled WGS sequence"/>
</dbReference>